<proteinExistence type="predicted"/>
<name>X0RYX6_9ZZZZ</name>
<dbReference type="InterPro" id="IPR057889">
    <property type="entry name" value="crAss_MUZ_N"/>
</dbReference>
<accession>X0RYX6</accession>
<evidence type="ECO:0000313" key="2">
    <source>
        <dbReference type="EMBL" id="GAF68206.1"/>
    </source>
</evidence>
<dbReference type="Pfam" id="PF25731">
    <property type="entry name" value="crAss_MUZ"/>
    <property type="match status" value="1"/>
</dbReference>
<gene>
    <name evidence="2" type="ORF">S01H1_16939</name>
</gene>
<feature type="non-terminal residue" evidence="2">
    <location>
        <position position="137"/>
    </location>
</feature>
<sequence length="137" mass="15089">MDINTNFIAGKMNKSVDERLIPVGQYIDALNVRLGSTENTEIGAVENSKGNTILTEISHEDVTLSANAKCIGAFEDGVKENIYWFVHDPTNPMSATTKVDMILSYNTTSQATTYHVISESVLNFNPQYLITGVDIIE</sequence>
<dbReference type="AlphaFoldDB" id="X0RYX6"/>
<comment type="caution">
    <text evidence="2">The sequence shown here is derived from an EMBL/GenBank/DDBJ whole genome shotgun (WGS) entry which is preliminary data.</text>
</comment>
<feature type="domain" description="Crassvirus muzzle protein N-terminal region" evidence="1">
    <location>
        <begin position="4"/>
        <end position="133"/>
    </location>
</feature>
<reference evidence="2" key="1">
    <citation type="journal article" date="2014" name="Front. Microbiol.">
        <title>High frequency of phylogenetically diverse reductive dehalogenase-homologous genes in deep subseafloor sedimentary metagenomes.</title>
        <authorList>
            <person name="Kawai M."/>
            <person name="Futagami T."/>
            <person name="Toyoda A."/>
            <person name="Takaki Y."/>
            <person name="Nishi S."/>
            <person name="Hori S."/>
            <person name="Arai W."/>
            <person name="Tsubouchi T."/>
            <person name="Morono Y."/>
            <person name="Uchiyama I."/>
            <person name="Ito T."/>
            <person name="Fujiyama A."/>
            <person name="Inagaki F."/>
            <person name="Takami H."/>
        </authorList>
    </citation>
    <scope>NUCLEOTIDE SEQUENCE</scope>
    <source>
        <strain evidence="2">Expedition CK06-06</strain>
    </source>
</reference>
<evidence type="ECO:0000259" key="1">
    <source>
        <dbReference type="Pfam" id="PF25731"/>
    </source>
</evidence>
<dbReference type="EMBL" id="BARS01008944">
    <property type="protein sequence ID" value="GAF68206.1"/>
    <property type="molecule type" value="Genomic_DNA"/>
</dbReference>
<organism evidence="2">
    <name type="scientific">marine sediment metagenome</name>
    <dbReference type="NCBI Taxonomy" id="412755"/>
    <lineage>
        <taxon>unclassified sequences</taxon>
        <taxon>metagenomes</taxon>
        <taxon>ecological metagenomes</taxon>
    </lineage>
</organism>
<protein>
    <recommendedName>
        <fullName evidence="1">Crassvirus muzzle protein N-terminal region domain-containing protein</fullName>
    </recommendedName>
</protein>